<evidence type="ECO:0000256" key="2">
    <source>
        <dbReference type="ARBA" id="ARBA00022553"/>
    </source>
</evidence>
<evidence type="ECO:0000313" key="10">
    <source>
        <dbReference type="EMBL" id="OLN32951.1"/>
    </source>
</evidence>
<feature type="modified residue" description="4-aspartylphosphate" evidence="7">
    <location>
        <position position="56"/>
    </location>
</feature>
<dbReference type="STRING" id="1888891.DSOL_1062"/>
<dbReference type="InterPro" id="IPR039420">
    <property type="entry name" value="WalR-like"/>
</dbReference>
<protein>
    <recommendedName>
        <fullName evidence="1">Stage 0 sporulation protein A homolog</fullName>
    </recommendedName>
</protein>
<dbReference type="AlphaFoldDB" id="A0A1Q8R075"/>
<feature type="domain" description="Response regulatory" evidence="9">
    <location>
        <begin position="5"/>
        <end position="121"/>
    </location>
</feature>
<dbReference type="OrthoDB" id="9779069at2"/>
<evidence type="ECO:0000256" key="7">
    <source>
        <dbReference type="PROSITE-ProRule" id="PRU00169"/>
    </source>
</evidence>
<dbReference type="PROSITE" id="PS50110">
    <property type="entry name" value="RESPONSE_REGULATORY"/>
    <property type="match status" value="1"/>
</dbReference>
<dbReference type="PRINTS" id="PR00038">
    <property type="entry name" value="HTHLUXR"/>
</dbReference>
<dbReference type="SUPFAM" id="SSF52172">
    <property type="entry name" value="CheY-like"/>
    <property type="match status" value="1"/>
</dbReference>
<dbReference type="Gene3D" id="3.40.50.2300">
    <property type="match status" value="1"/>
</dbReference>
<keyword evidence="11" id="KW-1185">Reference proteome</keyword>
<evidence type="ECO:0000256" key="5">
    <source>
        <dbReference type="ARBA" id="ARBA00023163"/>
    </source>
</evidence>
<evidence type="ECO:0000256" key="4">
    <source>
        <dbReference type="ARBA" id="ARBA00023125"/>
    </source>
</evidence>
<dbReference type="SMART" id="SM00421">
    <property type="entry name" value="HTH_LUXR"/>
    <property type="match status" value="1"/>
</dbReference>
<reference evidence="10 11" key="1">
    <citation type="submission" date="2016-09" db="EMBL/GenBank/DDBJ databases">
        <title>Complete genome of Desulfosporosinus sp. OL.</title>
        <authorList>
            <person name="Mardanov A."/>
            <person name="Beletsky A."/>
            <person name="Panova A."/>
            <person name="Karnachuk O."/>
            <person name="Ravin N."/>
        </authorList>
    </citation>
    <scope>NUCLEOTIDE SEQUENCE [LARGE SCALE GENOMIC DNA]</scope>
    <source>
        <strain evidence="10 11">OL</strain>
    </source>
</reference>
<dbReference type="InterPro" id="IPR011006">
    <property type="entry name" value="CheY-like_superfamily"/>
</dbReference>
<sequence length="209" mass="22952">MEKIKVMLVDDHTLFRAGVTMLLQMESDMQVVGEASDGHLALELIFKCKPDVVVLDISMPGLDGISVARSVLDRLPNAKLLMVTQHENREYILRATKVGVAGYLLKSAAADELVAAIRAVHSGRKYLDATVTQVLMEAWQAGEKGEESLTDRETEVLILTALGKTMKAIAELLNISPKTVEFHRARLTQKLGLKNKSELVAYAIKQGLV</sequence>
<dbReference type="EMBL" id="MLBF01000005">
    <property type="protein sequence ID" value="OLN32951.1"/>
    <property type="molecule type" value="Genomic_DNA"/>
</dbReference>
<evidence type="ECO:0000256" key="3">
    <source>
        <dbReference type="ARBA" id="ARBA00023015"/>
    </source>
</evidence>
<keyword evidence="5" id="KW-0804">Transcription</keyword>
<dbReference type="InterPro" id="IPR001789">
    <property type="entry name" value="Sig_transdc_resp-reg_receiver"/>
</dbReference>
<dbReference type="SMART" id="SM00448">
    <property type="entry name" value="REC"/>
    <property type="match status" value="1"/>
</dbReference>
<dbReference type="GO" id="GO:0006355">
    <property type="term" value="P:regulation of DNA-templated transcription"/>
    <property type="evidence" value="ECO:0007669"/>
    <property type="project" value="InterPro"/>
</dbReference>
<dbReference type="PANTHER" id="PTHR43214">
    <property type="entry name" value="TWO-COMPONENT RESPONSE REGULATOR"/>
    <property type="match status" value="1"/>
</dbReference>
<name>A0A1Q8R075_9FIRM</name>
<dbReference type="PANTHER" id="PTHR43214:SF41">
    <property type="entry name" value="NITRATE_NITRITE RESPONSE REGULATOR PROTEIN NARP"/>
    <property type="match status" value="1"/>
</dbReference>
<keyword evidence="3" id="KW-0805">Transcription regulation</keyword>
<accession>A0A1Q8R075</accession>
<dbReference type="InterPro" id="IPR016032">
    <property type="entry name" value="Sig_transdc_resp-reg_C-effctor"/>
</dbReference>
<feature type="domain" description="HTH luxR-type" evidence="8">
    <location>
        <begin position="142"/>
        <end position="207"/>
    </location>
</feature>
<dbReference type="Pfam" id="PF00196">
    <property type="entry name" value="GerE"/>
    <property type="match status" value="1"/>
</dbReference>
<dbReference type="InterPro" id="IPR058245">
    <property type="entry name" value="NreC/VraR/RcsB-like_REC"/>
</dbReference>
<dbReference type="CDD" id="cd17535">
    <property type="entry name" value="REC_NarL-like"/>
    <property type="match status" value="1"/>
</dbReference>
<keyword evidence="4 10" id="KW-0238">DNA-binding</keyword>
<keyword evidence="2 7" id="KW-0597">Phosphoprotein</keyword>
<organism evidence="10 11">
    <name type="scientific">Desulfosporosinus metallidurans</name>
    <dbReference type="NCBI Taxonomy" id="1888891"/>
    <lineage>
        <taxon>Bacteria</taxon>
        <taxon>Bacillati</taxon>
        <taxon>Bacillota</taxon>
        <taxon>Clostridia</taxon>
        <taxon>Eubacteriales</taxon>
        <taxon>Desulfitobacteriaceae</taxon>
        <taxon>Desulfosporosinus</taxon>
    </lineage>
</organism>
<dbReference type="RefSeq" id="WP_075363822.1">
    <property type="nucleotide sequence ID" value="NZ_MLBF01000005.1"/>
</dbReference>
<gene>
    <name evidence="10" type="ORF">DSOL_1062</name>
</gene>
<comment type="function">
    <text evidence="6">May play the central regulatory role in sporulation. It may be an element of the effector pathway responsible for the activation of sporulation genes in response to nutritional stress. Spo0A may act in concert with spo0H (a sigma factor) to control the expression of some genes that are critical to the sporulation process.</text>
</comment>
<dbReference type="GO" id="GO:0000160">
    <property type="term" value="P:phosphorelay signal transduction system"/>
    <property type="evidence" value="ECO:0007669"/>
    <property type="project" value="InterPro"/>
</dbReference>
<evidence type="ECO:0000313" key="11">
    <source>
        <dbReference type="Proteomes" id="UP000186102"/>
    </source>
</evidence>
<dbReference type="InterPro" id="IPR000792">
    <property type="entry name" value="Tscrpt_reg_LuxR_C"/>
</dbReference>
<dbReference type="Proteomes" id="UP000186102">
    <property type="component" value="Unassembled WGS sequence"/>
</dbReference>
<evidence type="ECO:0000256" key="1">
    <source>
        <dbReference type="ARBA" id="ARBA00018672"/>
    </source>
</evidence>
<evidence type="ECO:0000259" key="9">
    <source>
        <dbReference type="PROSITE" id="PS50110"/>
    </source>
</evidence>
<dbReference type="PROSITE" id="PS50043">
    <property type="entry name" value="HTH_LUXR_2"/>
    <property type="match status" value="1"/>
</dbReference>
<dbReference type="CDD" id="cd06170">
    <property type="entry name" value="LuxR_C_like"/>
    <property type="match status" value="1"/>
</dbReference>
<proteinExistence type="predicted"/>
<comment type="caution">
    <text evidence="10">The sequence shown here is derived from an EMBL/GenBank/DDBJ whole genome shotgun (WGS) entry which is preliminary data.</text>
</comment>
<dbReference type="GO" id="GO:0003677">
    <property type="term" value="F:DNA binding"/>
    <property type="evidence" value="ECO:0007669"/>
    <property type="project" value="UniProtKB-KW"/>
</dbReference>
<evidence type="ECO:0000256" key="6">
    <source>
        <dbReference type="ARBA" id="ARBA00024867"/>
    </source>
</evidence>
<evidence type="ECO:0000259" key="8">
    <source>
        <dbReference type="PROSITE" id="PS50043"/>
    </source>
</evidence>
<dbReference type="SUPFAM" id="SSF46894">
    <property type="entry name" value="C-terminal effector domain of the bipartite response regulators"/>
    <property type="match status" value="1"/>
</dbReference>
<dbReference type="Pfam" id="PF00072">
    <property type="entry name" value="Response_reg"/>
    <property type="match status" value="1"/>
</dbReference>